<protein>
    <recommendedName>
        <fullName evidence="4">DUF2975 domain-containing protein</fullName>
    </recommendedName>
</protein>
<dbReference type="RefSeq" id="WP_000108139.1">
    <property type="nucleotide sequence ID" value="NZ_JADWNT010000021.1"/>
</dbReference>
<keyword evidence="1" id="KW-1133">Transmembrane helix</keyword>
<keyword evidence="1" id="KW-0472">Membrane</keyword>
<dbReference type="EMBL" id="NGDO01000074">
    <property type="protein sequence ID" value="OTL94449.1"/>
    <property type="molecule type" value="Genomic_DNA"/>
</dbReference>
<evidence type="ECO:0008006" key="4">
    <source>
        <dbReference type="Google" id="ProtNLM"/>
    </source>
</evidence>
<comment type="caution">
    <text evidence="2">The sequence shown here is derived from an EMBL/GenBank/DDBJ whole genome shotgun (WGS) entry which is preliminary data.</text>
</comment>
<evidence type="ECO:0000313" key="3">
    <source>
        <dbReference type="Proteomes" id="UP000194767"/>
    </source>
</evidence>
<feature type="transmembrane region" description="Helical" evidence="1">
    <location>
        <begin position="43"/>
        <end position="62"/>
    </location>
</feature>
<name>A0AB36LY58_ACINO</name>
<sequence>MSTTEKRKLINSLFSFSCSAFVIGFFFYSFVSFESYYRYENLINIYSMLLFFINIIIAFLTLKFSHILSDEEVDYLDNSKTIGLQNGNILGLLFLSFFNILLFNPFFSFVEFFDKGEESLNLAYLAMTCSLFVGAVLLYTSRQQIKLLSE</sequence>
<dbReference type="Proteomes" id="UP000194767">
    <property type="component" value="Unassembled WGS sequence"/>
</dbReference>
<feature type="transmembrane region" description="Helical" evidence="1">
    <location>
        <begin position="12"/>
        <end position="31"/>
    </location>
</feature>
<reference evidence="2 3" key="1">
    <citation type="submission" date="2017-05" db="EMBL/GenBank/DDBJ databases">
        <authorList>
            <person name="Kreiswirth B."/>
            <person name="Manca C."/>
            <person name="Chen L."/>
            <person name="Evans S."/>
            <person name="Fowler V."/>
            <person name="Patel R."/>
            <person name="Chambers H."/>
            <person name="Bonomo R."/>
            <person name="Paul V."/>
            <person name="Sankar J."/>
            <person name="Gaind R."/>
            <person name="Ray P."/>
            <person name="Gautam V."/>
            <person name="Biswal M."/>
            <person name="Datta S."/>
            <person name="Walia K."/>
            <person name="Adams M."/>
            <person name="Nelson K."/>
            <person name="Sutton G."/>
            <person name="Fouts D."/>
            <person name="Hujer K."/>
            <person name="Hujer A."/>
        </authorList>
    </citation>
    <scope>NUCLEOTIDE SEQUENCE [LARGE SCALE GENOMIC DNA]</scope>
    <source>
        <strain evidence="2 3">PR324</strain>
    </source>
</reference>
<dbReference type="AlphaFoldDB" id="A0AB36LY58"/>
<proteinExistence type="predicted"/>
<feature type="transmembrane region" description="Helical" evidence="1">
    <location>
        <begin position="122"/>
        <end position="140"/>
    </location>
</feature>
<keyword evidence="1" id="KW-0812">Transmembrane</keyword>
<organism evidence="2 3">
    <name type="scientific">Acinetobacter nosocomialis</name>
    <dbReference type="NCBI Taxonomy" id="106654"/>
    <lineage>
        <taxon>Bacteria</taxon>
        <taxon>Pseudomonadati</taxon>
        <taxon>Pseudomonadota</taxon>
        <taxon>Gammaproteobacteria</taxon>
        <taxon>Moraxellales</taxon>
        <taxon>Moraxellaceae</taxon>
        <taxon>Acinetobacter</taxon>
        <taxon>Acinetobacter calcoaceticus/baumannii complex</taxon>
    </lineage>
</organism>
<accession>A0AB36LY58</accession>
<gene>
    <name evidence="2" type="ORF">B9X58_16020</name>
</gene>
<evidence type="ECO:0000256" key="1">
    <source>
        <dbReference type="SAM" id="Phobius"/>
    </source>
</evidence>
<feature type="transmembrane region" description="Helical" evidence="1">
    <location>
        <begin position="89"/>
        <end position="110"/>
    </location>
</feature>
<evidence type="ECO:0000313" key="2">
    <source>
        <dbReference type="EMBL" id="OTL94449.1"/>
    </source>
</evidence>